<dbReference type="AlphaFoldDB" id="A0A8J5R9G1"/>
<dbReference type="Proteomes" id="UP000729913">
    <property type="component" value="Unassembled WGS sequence"/>
</dbReference>
<feature type="transmembrane region" description="Helical" evidence="1">
    <location>
        <begin position="12"/>
        <end position="34"/>
    </location>
</feature>
<keyword evidence="1" id="KW-0812">Transmembrane</keyword>
<evidence type="ECO:0000313" key="2">
    <source>
        <dbReference type="EMBL" id="KAG8041219.1"/>
    </source>
</evidence>
<accession>A0A8J5R9G1</accession>
<keyword evidence="1" id="KW-0472">Membrane</keyword>
<comment type="caution">
    <text evidence="2">The sequence shown here is derived from an EMBL/GenBank/DDBJ whole genome shotgun (WGS) entry which is preliminary data.</text>
</comment>
<dbReference type="EMBL" id="JAAOIC020000019">
    <property type="protein sequence ID" value="KAG8041219.1"/>
    <property type="molecule type" value="Genomic_DNA"/>
</dbReference>
<keyword evidence="1" id="KW-1133">Transmembrane helix</keyword>
<keyword evidence="3" id="KW-1185">Reference proteome</keyword>
<gene>
    <name evidence="2" type="ORF">G9C98_002207</name>
</gene>
<reference evidence="2" key="2">
    <citation type="submission" date="2021-04" db="EMBL/GenBank/DDBJ databases">
        <title>Genome-wide patterns of bracovirus chromosomal integration into multiple host tissues during parasitism.</title>
        <authorList>
            <person name="Chebbi M.A.C."/>
        </authorList>
    </citation>
    <scope>NUCLEOTIDE SEQUENCE</scope>
    <source>
        <tissue evidence="2">Whole body</tissue>
    </source>
</reference>
<proteinExistence type="predicted"/>
<evidence type="ECO:0000256" key="1">
    <source>
        <dbReference type="SAM" id="Phobius"/>
    </source>
</evidence>
<sequence length="163" mass="18403">MPLSLLQTLRSYLLRSPILLFLGFVALVLPIVLLRSFQSTVHFGARQDNAPRVCVCPMVITASTMQIYCLDEGVVRKWGFSLENDSEDYGDSKASSSSIQTDAPDDYDSYEINELEDATRKTYHCAARNSIRNETNLDRRVIEVLDDNGIPSLQAKRLHYQAI</sequence>
<reference evidence="2" key="1">
    <citation type="submission" date="2020-03" db="EMBL/GenBank/DDBJ databases">
        <authorList>
            <person name="Chebbi M.A."/>
            <person name="Drezen J.M."/>
        </authorList>
    </citation>
    <scope>NUCLEOTIDE SEQUENCE</scope>
    <source>
        <tissue evidence="2">Whole body</tissue>
    </source>
</reference>
<protein>
    <submittedName>
        <fullName evidence="2">Uncharacterized protein</fullName>
    </submittedName>
</protein>
<organism evidence="2 3">
    <name type="scientific">Cotesia typhae</name>
    <dbReference type="NCBI Taxonomy" id="2053667"/>
    <lineage>
        <taxon>Eukaryota</taxon>
        <taxon>Metazoa</taxon>
        <taxon>Ecdysozoa</taxon>
        <taxon>Arthropoda</taxon>
        <taxon>Hexapoda</taxon>
        <taxon>Insecta</taxon>
        <taxon>Pterygota</taxon>
        <taxon>Neoptera</taxon>
        <taxon>Endopterygota</taxon>
        <taxon>Hymenoptera</taxon>
        <taxon>Apocrita</taxon>
        <taxon>Ichneumonoidea</taxon>
        <taxon>Braconidae</taxon>
        <taxon>Microgastrinae</taxon>
        <taxon>Cotesia</taxon>
    </lineage>
</organism>
<dbReference type="OrthoDB" id="7660079at2759"/>
<name>A0A8J5R9G1_9HYME</name>
<evidence type="ECO:0000313" key="3">
    <source>
        <dbReference type="Proteomes" id="UP000729913"/>
    </source>
</evidence>